<sequence>MNHLDVLIIGAGLSGIGAASHLERDQPGTSYAVIERRDAIGGTWDLFRYPGVRSDSDMHTLGYRLRPWDDEQVLADGPSIKAYVEETAAEFGVVGKIRFGHRAVRYAWDSHQQVWTVDLETDEGHQQLTCGFLWNCTGYYDYDHPYAADLPGLESFGGRVVHPQSWPDDLDYAGKRVVVIGSGATAVTLLPAMADLAANVTMLQRTPSYVVSVPQRDSAAARLGRVLPRSVAASVVRWRNILVQWGLFQLARRRPAFVRTAIRGATRRALPEGYEVDTHFNPPYDPWDQRMCIVPDGDLFRAIRRGSASVVTGRIETFTPEGIRLTDGTEVAADIVVTATGLSLLAFGGAEILVDGELVDLGSRIAYRGVMLDGVPNFAYVVGYANASWTLKADLVSAYVVGLLRHMARHRFQVVVPELDSDVGSAPLIDLTSGYVQRALDTFPKQGDRGPWKAPHNYLRDAVMLRFRPRAERALRFHPQGWNDQPAGLPTLEPNLLKGGHHGYR</sequence>
<protein>
    <submittedName>
        <fullName evidence="8">FAD-containing monooxygenase EthA</fullName>
        <ecNumber evidence="8">1.14.13.-</ecNumber>
    </submittedName>
</protein>
<feature type="region of interest" description="Disordered" evidence="7">
    <location>
        <begin position="486"/>
        <end position="505"/>
    </location>
</feature>
<keyword evidence="2" id="KW-0285">Flavoprotein</keyword>
<dbReference type="GO" id="GO:0050661">
    <property type="term" value="F:NADP binding"/>
    <property type="evidence" value="ECO:0007669"/>
    <property type="project" value="InterPro"/>
</dbReference>
<dbReference type="InterPro" id="IPR036188">
    <property type="entry name" value="FAD/NAD-bd_sf"/>
</dbReference>
<organism evidence="8">
    <name type="scientific">metagenome</name>
    <dbReference type="NCBI Taxonomy" id="256318"/>
    <lineage>
        <taxon>unclassified sequences</taxon>
        <taxon>metagenomes</taxon>
    </lineage>
</organism>
<comment type="cofactor">
    <cofactor evidence="1">
        <name>FAD</name>
        <dbReference type="ChEBI" id="CHEBI:57692"/>
    </cofactor>
</comment>
<dbReference type="PRINTS" id="PR00411">
    <property type="entry name" value="PNDRDTASEI"/>
</dbReference>
<dbReference type="GO" id="GO:0004499">
    <property type="term" value="F:N,N-dimethylaniline monooxygenase activity"/>
    <property type="evidence" value="ECO:0007669"/>
    <property type="project" value="InterPro"/>
</dbReference>
<keyword evidence="5 8" id="KW-0560">Oxidoreductase</keyword>
<evidence type="ECO:0000256" key="7">
    <source>
        <dbReference type="SAM" id="MobiDB-lite"/>
    </source>
</evidence>
<dbReference type="InterPro" id="IPR020946">
    <property type="entry name" value="Flavin_mOase-like"/>
</dbReference>
<evidence type="ECO:0000256" key="2">
    <source>
        <dbReference type="ARBA" id="ARBA00022630"/>
    </source>
</evidence>
<dbReference type="InterPro" id="IPR051820">
    <property type="entry name" value="FAD-binding_MO"/>
</dbReference>
<evidence type="ECO:0000256" key="6">
    <source>
        <dbReference type="ARBA" id="ARBA00023033"/>
    </source>
</evidence>
<dbReference type="EMBL" id="CZKA01000015">
    <property type="protein sequence ID" value="CUR54911.1"/>
    <property type="molecule type" value="Genomic_DNA"/>
</dbReference>
<evidence type="ECO:0000256" key="1">
    <source>
        <dbReference type="ARBA" id="ARBA00001974"/>
    </source>
</evidence>
<dbReference type="PANTHER" id="PTHR43872">
    <property type="entry name" value="MONOOXYGENASE, PUTATIVE (AFU_ORTHOLOGUE AFUA_8G02570)-RELATED"/>
    <property type="match status" value="1"/>
</dbReference>
<evidence type="ECO:0000256" key="5">
    <source>
        <dbReference type="ARBA" id="ARBA00023002"/>
    </source>
</evidence>
<dbReference type="PANTHER" id="PTHR43872:SF1">
    <property type="entry name" value="MONOOXYGENASE, PUTATIVE (AFU_ORTHOLOGUE AFUA_8G02570)-RELATED"/>
    <property type="match status" value="1"/>
</dbReference>
<dbReference type="SUPFAM" id="SSF51905">
    <property type="entry name" value="FAD/NAD(P)-binding domain"/>
    <property type="match status" value="1"/>
</dbReference>
<evidence type="ECO:0000313" key="8">
    <source>
        <dbReference type="EMBL" id="CUR54911.1"/>
    </source>
</evidence>
<dbReference type="Gene3D" id="3.50.50.60">
    <property type="entry name" value="FAD/NAD(P)-binding domain"/>
    <property type="match status" value="3"/>
</dbReference>
<gene>
    <name evidence="8" type="primary">ethA</name>
    <name evidence="8" type="ORF">NOCA2220102</name>
</gene>
<evidence type="ECO:0000256" key="3">
    <source>
        <dbReference type="ARBA" id="ARBA00022827"/>
    </source>
</evidence>
<accession>A0A2P2BYW4</accession>
<reference evidence="8" key="1">
    <citation type="submission" date="2015-08" db="EMBL/GenBank/DDBJ databases">
        <authorList>
            <person name="Babu N.S."/>
            <person name="Beckwith C.J."/>
            <person name="Beseler K.G."/>
            <person name="Brison A."/>
            <person name="Carone J.V."/>
            <person name="Caskin T.P."/>
            <person name="Diamond M."/>
            <person name="Durham M.E."/>
            <person name="Foxe J.M."/>
            <person name="Go M."/>
            <person name="Henderson B.A."/>
            <person name="Jones I.B."/>
            <person name="McGettigan J.A."/>
            <person name="Micheletti S.J."/>
            <person name="Nasrallah M.E."/>
            <person name="Ortiz D."/>
            <person name="Piller C.R."/>
            <person name="Privatt S.R."/>
            <person name="Schneider S.L."/>
            <person name="Sharp S."/>
            <person name="Smith T.C."/>
            <person name="Stanton J.D."/>
            <person name="Ullery H.E."/>
            <person name="Wilson R.J."/>
            <person name="Serrano M.G."/>
            <person name="Buck G."/>
            <person name="Lee V."/>
            <person name="Wang Y."/>
            <person name="Carvalho R."/>
            <person name="Voegtly L."/>
            <person name="Shi R."/>
            <person name="Duckworth R."/>
            <person name="Johnson A."/>
            <person name="Loviza R."/>
            <person name="Walstead R."/>
            <person name="Shah Z."/>
            <person name="Kiflezghi M."/>
            <person name="Wade K."/>
            <person name="Ball S.L."/>
            <person name="Bradley K.W."/>
            <person name="Asai D.J."/>
            <person name="Bowman C.A."/>
            <person name="Russell D.A."/>
            <person name="Pope W.H."/>
            <person name="Jacobs-Sera D."/>
            <person name="Hendrix R.W."/>
            <person name="Hatfull G.F."/>
        </authorList>
    </citation>
    <scope>NUCLEOTIDE SEQUENCE</scope>
</reference>
<dbReference type="AlphaFoldDB" id="A0A2P2BYW4"/>
<proteinExistence type="predicted"/>
<dbReference type="GO" id="GO:0050660">
    <property type="term" value="F:flavin adenine dinucleotide binding"/>
    <property type="evidence" value="ECO:0007669"/>
    <property type="project" value="InterPro"/>
</dbReference>
<keyword evidence="6 8" id="KW-0503">Monooxygenase</keyword>
<keyword evidence="4" id="KW-0521">NADP</keyword>
<name>A0A2P2BYW4_9ZZZZ</name>
<dbReference type="EC" id="1.14.13.-" evidence="8"/>
<dbReference type="FunFam" id="3.50.50.60:FF:000228">
    <property type="entry name" value="FAD-containing monooxygenase EthA"/>
    <property type="match status" value="1"/>
</dbReference>
<dbReference type="Pfam" id="PF00743">
    <property type="entry name" value="FMO-like"/>
    <property type="match status" value="1"/>
</dbReference>
<evidence type="ECO:0000256" key="4">
    <source>
        <dbReference type="ARBA" id="ARBA00022857"/>
    </source>
</evidence>
<keyword evidence="3" id="KW-0274">FAD</keyword>